<dbReference type="Proteomes" id="UP000335636">
    <property type="component" value="Unassembled WGS sequence"/>
</dbReference>
<proteinExistence type="predicted"/>
<sequence length="123" mass="13191">MERAAQRNEGGQAVEKGVADEGVAKGVADEGVAKEGLVEKGVGYRGRPFQVRVLAVDWDLPSSLLPSEFPYWIPGSILAVGKLSVSGVVDIGMDAVNTIRAASSRGKRREWRRNELSGTPRIS</sequence>
<dbReference type="AlphaFoldDB" id="A0A5E4D4I3"/>
<feature type="region of interest" description="Disordered" evidence="1">
    <location>
        <begin position="1"/>
        <end position="20"/>
    </location>
</feature>
<evidence type="ECO:0000313" key="2">
    <source>
        <dbReference type="EMBL" id="VTJ88550.1"/>
    </source>
</evidence>
<gene>
    <name evidence="2" type="ORF">MONAX_5E003199</name>
</gene>
<name>A0A5E4D4I3_MARMO</name>
<organism evidence="2 3">
    <name type="scientific">Marmota monax</name>
    <name type="common">Woodchuck</name>
    <dbReference type="NCBI Taxonomy" id="9995"/>
    <lineage>
        <taxon>Eukaryota</taxon>
        <taxon>Metazoa</taxon>
        <taxon>Chordata</taxon>
        <taxon>Craniata</taxon>
        <taxon>Vertebrata</taxon>
        <taxon>Euteleostomi</taxon>
        <taxon>Mammalia</taxon>
        <taxon>Eutheria</taxon>
        <taxon>Euarchontoglires</taxon>
        <taxon>Glires</taxon>
        <taxon>Rodentia</taxon>
        <taxon>Sciuromorpha</taxon>
        <taxon>Sciuridae</taxon>
        <taxon>Xerinae</taxon>
        <taxon>Marmotini</taxon>
        <taxon>Marmota</taxon>
    </lineage>
</organism>
<keyword evidence="3" id="KW-1185">Reference proteome</keyword>
<evidence type="ECO:0000256" key="1">
    <source>
        <dbReference type="SAM" id="MobiDB-lite"/>
    </source>
</evidence>
<comment type="caution">
    <text evidence="2">The sequence shown here is derived from an EMBL/GenBank/DDBJ whole genome shotgun (WGS) entry which is preliminary data.</text>
</comment>
<reference evidence="2" key="1">
    <citation type="submission" date="2019-04" db="EMBL/GenBank/DDBJ databases">
        <authorList>
            <person name="Alioto T."/>
            <person name="Alioto T."/>
        </authorList>
    </citation>
    <scope>NUCLEOTIDE SEQUENCE [LARGE SCALE GENOMIC DNA]</scope>
</reference>
<feature type="region of interest" description="Disordered" evidence="1">
    <location>
        <begin position="104"/>
        <end position="123"/>
    </location>
</feature>
<protein>
    <submittedName>
        <fullName evidence="2">Uncharacterized protein</fullName>
    </submittedName>
</protein>
<accession>A0A5E4D4I3</accession>
<dbReference type="EMBL" id="CABDUW010003005">
    <property type="protein sequence ID" value="VTJ88550.1"/>
    <property type="molecule type" value="Genomic_DNA"/>
</dbReference>
<evidence type="ECO:0000313" key="3">
    <source>
        <dbReference type="Proteomes" id="UP000335636"/>
    </source>
</evidence>